<protein>
    <submittedName>
        <fullName evidence="1">Uncharacterized protein</fullName>
    </submittedName>
</protein>
<keyword evidence="2" id="KW-1185">Reference proteome</keyword>
<reference evidence="1 2" key="1">
    <citation type="journal article" date="2012" name="Nature">
        <title>Repeated polyploidization of Gossypium genomes and the evolution of spinnable cotton fibres.</title>
        <authorList>
            <person name="Paterson A.H."/>
            <person name="Wendel J.F."/>
            <person name="Gundlach H."/>
            <person name="Guo H."/>
            <person name="Jenkins J."/>
            <person name="Jin D."/>
            <person name="Llewellyn D."/>
            <person name="Showmaker K.C."/>
            <person name="Shu S."/>
            <person name="Udall J."/>
            <person name="Yoo M.J."/>
            <person name="Byers R."/>
            <person name="Chen W."/>
            <person name="Doron-Faigenboim A."/>
            <person name="Duke M.V."/>
            <person name="Gong L."/>
            <person name="Grimwood J."/>
            <person name="Grover C."/>
            <person name="Grupp K."/>
            <person name="Hu G."/>
            <person name="Lee T.H."/>
            <person name="Li J."/>
            <person name="Lin L."/>
            <person name="Liu T."/>
            <person name="Marler B.S."/>
            <person name="Page J.T."/>
            <person name="Roberts A.W."/>
            <person name="Romanel E."/>
            <person name="Sanders W.S."/>
            <person name="Szadkowski E."/>
            <person name="Tan X."/>
            <person name="Tang H."/>
            <person name="Xu C."/>
            <person name="Wang J."/>
            <person name="Wang Z."/>
            <person name="Zhang D."/>
            <person name="Zhang L."/>
            <person name="Ashrafi H."/>
            <person name="Bedon F."/>
            <person name="Bowers J.E."/>
            <person name="Brubaker C.L."/>
            <person name="Chee P.W."/>
            <person name="Das S."/>
            <person name="Gingle A.R."/>
            <person name="Haigler C.H."/>
            <person name="Harker D."/>
            <person name="Hoffmann L.V."/>
            <person name="Hovav R."/>
            <person name="Jones D.C."/>
            <person name="Lemke C."/>
            <person name="Mansoor S."/>
            <person name="ur Rahman M."/>
            <person name="Rainville L.N."/>
            <person name="Rambani A."/>
            <person name="Reddy U.K."/>
            <person name="Rong J.K."/>
            <person name="Saranga Y."/>
            <person name="Scheffler B.E."/>
            <person name="Scheffler J.A."/>
            <person name="Stelly D.M."/>
            <person name="Triplett B.A."/>
            <person name="Van Deynze A."/>
            <person name="Vaslin M.F."/>
            <person name="Waghmare V.N."/>
            <person name="Walford S.A."/>
            <person name="Wright R.J."/>
            <person name="Zaki E.A."/>
            <person name="Zhang T."/>
            <person name="Dennis E.S."/>
            <person name="Mayer K.F."/>
            <person name="Peterson D.G."/>
            <person name="Rokhsar D.S."/>
            <person name="Wang X."/>
            <person name="Schmutz J."/>
        </authorList>
    </citation>
    <scope>NUCLEOTIDE SEQUENCE [LARGE SCALE GENOMIC DNA]</scope>
</reference>
<evidence type="ECO:0000313" key="1">
    <source>
        <dbReference type="EMBL" id="KJB81022.1"/>
    </source>
</evidence>
<accession>A0A0D2SD31</accession>
<dbReference type="AlphaFoldDB" id="A0A0D2SD31"/>
<dbReference type="Proteomes" id="UP000032304">
    <property type="component" value="Chromosome 13"/>
</dbReference>
<dbReference type="EMBL" id="CM001752">
    <property type="protein sequence ID" value="KJB81022.1"/>
    <property type="molecule type" value="Genomic_DNA"/>
</dbReference>
<dbReference type="Gramene" id="KJB81020">
    <property type="protein sequence ID" value="KJB81020"/>
    <property type="gene ID" value="B456_013G125600"/>
</dbReference>
<sequence>MASVSLTLLSPLFSNSSKSSLKLGISNANQTSIQESLNLICIDSKRGVSVSQRRETLIKGLALLPLVVFGGAPISEAREVEVGSYLPPSPTDPSFVVFKASPKDTPALRAVLVLLQEMCSRTSFLSHPHGSKAEWPTSCREITASPSVQNHG</sequence>
<dbReference type="Gramene" id="KJB81022">
    <property type="protein sequence ID" value="KJB81022"/>
    <property type="gene ID" value="B456_013G125600"/>
</dbReference>
<dbReference type="EMBL" id="CM001752">
    <property type="protein sequence ID" value="KJB81020.1"/>
    <property type="molecule type" value="Genomic_DNA"/>
</dbReference>
<proteinExistence type="predicted"/>
<organism evidence="1 2">
    <name type="scientific">Gossypium raimondii</name>
    <name type="common">Peruvian cotton</name>
    <name type="synonym">Gossypium klotzschianum subsp. raimondii</name>
    <dbReference type="NCBI Taxonomy" id="29730"/>
    <lineage>
        <taxon>Eukaryota</taxon>
        <taxon>Viridiplantae</taxon>
        <taxon>Streptophyta</taxon>
        <taxon>Embryophyta</taxon>
        <taxon>Tracheophyta</taxon>
        <taxon>Spermatophyta</taxon>
        <taxon>Magnoliopsida</taxon>
        <taxon>eudicotyledons</taxon>
        <taxon>Gunneridae</taxon>
        <taxon>Pentapetalae</taxon>
        <taxon>rosids</taxon>
        <taxon>malvids</taxon>
        <taxon>Malvales</taxon>
        <taxon>Malvaceae</taxon>
        <taxon>Malvoideae</taxon>
        <taxon>Gossypium</taxon>
    </lineage>
</organism>
<gene>
    <name evidence="1" type="ORF">B456_013G125600</name>
</gene>
<evidence type="ECO:0000313" key="2">
    <source>
        <dbReference type="Proteomes" id="UP000032304"/>
    </source>
</evidence>
<name>A0A0D2SD31_GOSRA</name>